<keyword evidence="5" id="KW-0472">Membrane</keyword>
<sequence>MHSSSAVSSWNSSGGSIKCGCNMDCVIYTTRRGENTGRRFYRCPRYNTPETCDFFKWIDDATQPTVNLTYQAIALQERQLASMEEQLKELKAIRCYVKSLFVAIIVIIVLYFVI</sequence>
<evidence type="ECO:0000256" key="3">
    <source>
        <dbReference type="ARBA" id="ARBA00022833"/>
    </source>
</evidence>
<dbReference type="Proteomes" id="UP000236161">
    <property type="component" value="Unassembled WGS sequence"/>
</dbReference>
<reference evidence="7 8" key="1">
    <citation type="journal article" date="2017" name="Nature">
        <title>The Apostasia genome and the evolution of orchids.</title>
        <authorList>
            <person name="Zhang G.Q."/>
            <person name="Liu K.W."/>
            <person name="Li Z."/>
            <person name="Lohaus R."/>
            <person name="Hsiao Y.Y."/>
            <person name="Niu S.C."/>
            <person name="Wang J.Y."/>
            <person name="Lin Y.C."/>
            <person name="Xu Q."/>
            <person name="Chen L.J."/>
            <person name="Yoshida K."/>
            <person name="Fujiwara S."/>
            <person name="Wang Z.W."/>
            <person name="Zhang Y.Q."/>
            <person name="Mitsuda N."/>
            <person name="Wang M."/>
            <person name="Liu G.H."/>
            <person name="Pecoraro L."/>
            <person name="Huang H.X."/>
            <person name="Xiao X.J."/>
            <person name="Lin M."/>
            <person name="Wu X.Y."/>
            <person name="Wu W.L."/>
            <person name="Chen Y.Y."/>
            <person name="Chang S.B."/>
            <person name="Sakamoto S."/>
            <person name="Ohme-Takagi M."/>
            <person name="Yagi M."/>
            <person name="Zeng S.J."/>
            <person name="Shen C.Y."/>
            <person name="Yeh C.M."/>
            <person name="Luo Y.B."/>
            <person name="Tsai W.C."/>
            <person name="Van de Peer Y."/>
            <person name="Liu Z.J."/>
        </authorList>
    </citation>
    <scope>NUCLEOTIDE SEQUENCE [LARGE SCALE GENOMIC DNA]</scope>
    <source>
        <strain evidence="8">cv. Shenzhen</strain>
        <tissue evidence="7">Stem</tissue>
    </source>
</reference>
<protein>
    <recommendedName>
        <fullName evidence="6">GRF-type domain-containing protein</fullName>
    </recommendedName>
</protein>
<feature type="domain" description="GRF-type" evidence="6">
    <location>
        <begin position="19"/>
        <end position="61"/>
    </location>
</feature>
<dbReference type="PANTHER" id="PTHR33680">
    <property type="entry name" value="OS07G0190500 PROTEIN"/>
    <property type="match status" value="1"/>
</dbReference>
<dbReference type="InterPro" id="IPR010666">
    <property type="entry name" value="Znf_GRF"/>
</dbReference>
<proteinExistence type="predicted"/>
<feature type="transmembrane region" description="Helical" evidence="5">
    <location>
        <begin position="95"/>
        <end position="113"/>
    </location>
</feature>
<dbReference type="EMBL" id="KZ452037">
    <property type="protein sequence ID" value="PKA49736.1"/>
    <property type="molecule type" value="Genomic_DNA"/>
</dbReference>
<evidence type="ECO:0000259" key="6">
    <source>
        <dbReference type="PROSITE" id="PS51999"/>
    </source>
</evidence>
<keyword evidence="3" id="KW-0862">Zinc</keyword>
<keyword evidence="1" id="KW-0479">Metal-binding</keyword>
<dbReference type="OrthoDB" id="693808at2759"/>
<dbReference type="PANTHER" id="PTHR33680:SF1">
    <property type="entry name" value="OS05G0489500 PROTEIN"/>
    <property type="match status" value="1"/>
</dbReference>
<dbReference type="Pfam" id="PF06839">
    <property type="entry name" value="Zn_ribbon_GRF"/>
    <property type="match status" value="1"/>
</dbReference>
<evidence type="ECO:0000313" key="7">
    <source>
        <dbReference type="EMBL" id="PKA49736.1"/>
    </source>
</evidence>
<evidence type="ECO:0000313" key="8">
    <source>
        <dbReference type="Proteomes" id="UP000236161"/>
    </source>
</evidence>
<keyword evidence="8" id="KW-1185">Reference proteome</keyword>
<accession>A0A2I0A2G7</accession>
<gene>
    <name evidence="7" type="ORF">AXF42_Ash004277</name>
</gene>
<organism evidence="7 8">
    <name type="scientific">Apostasia shenzhenica</name>
    <dbReference type="NCBI Taxonomy" id="1088818"/>
    <lineage>
        <taxon>Eukaryota</taxon>
        <taxon>Viridiplantae</taxon>
        <taxon>Streptophyta</taxon>
        <taxon>Embryophyta</taxon>
        <taxon>Tracheophyta</taxon>
        <taxon>Spermatophyta</taxon>
        <taxon>Magnoliopsida</taxon>
        <taxon>Liliopsida</taxon>
        <taxon>Asparagales</taxon>
        <taxon>Orchidaceae</taxon>
        <taxon>Apostasioideae</taxon>
        <taxon>Apostasia</taxon>
    </lineage>
</organism>
<dbReference type="AlphaFoldDB" id="A0A2I0A2G7"/>
<keyword evidence="2 4" id="KW-0863">Zinc-finger</keyword>
<evidence type="ECO:0000256" key="2">
    <source>
        <dbReference type="ARBA" id="ARBA00022771"/>
    </source>
</evidence>
<evidence type="ECO:0000256" key="4">
    <source>
        <dbReference type="PROSITE-ProRule" id="PRU01343"/>
    </source>
</evidence>
<keyword evidence="5" id="KW-1133">Transmembrane helix</keyword>
<dbReference type="PROSITE" id="PS51999">
    <property type="entry name" value="ZF_GRF"/>
    <property type="match status" value="1"/>
</dbReference>
<evidence type="ECO:0000256" key="1">
    <source>
        <dbReference type="ARBA" id="ARBA00022723"/>
    </source>
</evidence>
<keyword evidence="5" id="KW-0812">Transmembrane</keyword>
<dbReference type="GO" id="GO:0008270">
    <property type="term" value="F:zinc ion binding"/>
    <property type="evidence" value="ECO:0007669"/>
    <property type="project" value="UniProtKB-KW"/>
</dbReference>
<name>A0A2I0A2G7_9ASPA</name>
<evidence type="ECO:0000256" key="5">
    <source>
        <dbReference type="SAM" id="Phobius"/>
    </source>
</evidence>